<sequence length="416" mass="45071">MPAVIRTVLLVLMLMAMPFAAVAQPVDRAAVERQFRTWLDTRIWPRARAEGVSRTTFETAFSGVRLDWDLPDLVPPGQAAAPGPQRQAEFGAPAAYFDEGGLRSAATTGRQMAVRQAGALTAAERVTGVPGRIVLAIWSRESAYGRAPIRHDLFRVLGTKGFMSTRADYFADELVAALKIAQARPVPLEQMKSSWAGAMGQPQFMPSSYLAHATDGDGDGRADIWRSGPDTVASIATYLARHGWQAGRDWGFEVRVPASVSCTLEGPDRGQSIADWQALGVSRVSGRPFPEHERRGEGFLMMPAGRHGPAFLVTPNFYVLKAYNMSDLYALYVGHLGDRIGFGSGGFSARWAALGRLDRAEIATIQRALEARGRDVGGVDGLPGFKTRREIGRWQESAGRPATCFPEPGMGAALGR</sequence>
<evidence type="ECO:0000313" key="3">
    <source>
        <dbReference type="EMBL" id="TDX23739.1"/>
    </source>
</evidence>
<dbReference type="SUPFAM" id="SSF53955">
    <property type="entry name" value="Lysozyme-like"/>
    <property type="match status" value="1"/>
</dbReference>
<proteinExistence type="predicted"/>
<dbReference type="PANTHER" id="PTHR30163">
    <property type="entry name" value="MEMBRANE-BOUND LYTIC MUREIN TRANSGLYCOSYLASE B"/>
    <property type="match status" value="1"/>
</dbReference>
<dbReference type="InterPro" id="IPR031304">
    <property type="entry name" value="SLT_2"/>
</dbReference>
<dbReference type="InterPro" id="IPR011970">
    <property type="entry name" value="MltB_2"/>
</dbReference>
<evidence type="ECO:0000259" key="2">
    <source>
        <dbReference type="Pfam" id="PF13406"/>
    </source>
</evidence>
<name>A0A4R8FDF0_9RHOB</name>
<feature type="chain" id="PRO_5020452637" evidence="1">
    <location>
        <begin position="24"/>
        <end position="416"/>
    </location>
</feature>
<dbReference type="Proteomes" id="UP000295484">
    <property type="component" value="Unassembled WGS sequence"/>
</dbReference>
<dbReference type="SUPFAM" id="SSF47090">
    <property type="entry name" value="PGBD-like"/>
    <property type="match status" value="1"/>
</dbReference>
<dbReference type="Gene3D" id="1.10.530.10">
    <property type="match status" value="1"/>
</dbReference>
<feature type="domain" description="Transglycosylase SLT" evidence="2">
    <location>
        <begin position="34"/>
        <end position="338"/>
    </location>
</feature>
<dbReference type="GO" id="GO:0008933">
    <property type="term" value="F:peptidoglycan lytic transglycosylase activity"/>
    <property type="evidence" value="ECO:0007669"/>
    <property type="project" value="TreeGrafter"/>
</dbReference>
<evidence type="ECO:0000256" key="1">
    <source>
        <dbReference type="SAM" id="SignalP"/>
    </source>
</evidence>
<accession>A0A4R8FDF0</accession>
<dbReference type="GO" id="GO:0009253">
    <property type="term" value="P:peptidoglycan catabolic process"/>
    <property type="evidence" value="ECO:0007669"/>
    <property type="project" value="TreeGrafter"/>
</dbReference>
<dbReference type="RefSeq" id="WP_134079130.1">
    <property type="nucleotide sequence ID" value="NZ_SOEB01000025.1"/>
</dbReference>
<protein>
    <submittedName>
        <fullName evidence="3">Lytic murein transglycosylase</fullName>
    </submittedName>
</protein>
<reference evidence="3 4" key="1">
    <citation type="submission" date="2019-03" db="EMBL/GenBank/DDBJ databases">
        <title>Genomic Encyclopedia of Type Strains, Phase IV (KMG-IV): sequencing the most valuable type-strain genomes for metagenomic binning, comparative biology and taxonomic classification.</title>
        <authorList>
            <person name="Goeker M."/>
        </authorList>
    </citation>
    <scope>NUCLEOTIDE SEQUENCE [LARGE SCALE GENOMIC DNA]</scope>
    <source>
        <strain evidence="3 4">JA181</strain>
    </source>
</reference>
<evidence type="ECO:0000313" key="4">
    <source>
        <dbReference type="Proteomes" id="UP000295484"/>
    </source>
</evidence>
<dbReference type="InterPro" id="IPR043426">
    <property type="entry name" value="MltB-like"/>
</dbReference>
<comment type="caution">
    <text evidence="3">The sequence shown here is derived from an EMBL/GenBank/DDBJ whole genome shotgun (WGS) entry which is preliminary data.</text>
</comment>
<dbReference type="InterPro" id="IPR036365">
    <property type="entry name" value="PGBD-like_sf"/>
</dbReference>
<dbReference type="NCBIfam" id="TIGR02283">
    <property type="entry name" value="MltB_2"/>
    <property type="match status" value="1"/>
</dbReference>
<dbReference type="AlphaFoldDB" id="A0A4R8FDF0"/>
<gene>
    <name evidence="3" type="ORF">EV657_1254</name>
</gene>
<feature type="signal peptide" evidence="1">
    <location>
        <begin position="1"/>
        <end position="23"/>
    </location>
</feature>
<organism evidence="3 4">
    <name type="scientific">Rhodovulum visakhapatnamense</name>
    <dbReference type="NCBI Taxonomy" id="364297"/>
    <lineage>
        <taxon>Bacteria</taxon>
        <taxon>Pseudomonadati</taxon>
        <taxon>Pseudomonadota</taxon>
        <taxon>Alphaproteobacteria</taxon>
        <taxon>Rhodobacterales</taxon>
        <taxon>Paracoccaceae</taxon>
        <taxon>Rhodovulum</taxon>
    </lineage>
</organism>
<dbReference type="Gene3D" id="1.10.8.350">
    <property type="entry name" value="Bacterial muramidase"/>
    <property type="match status" value="1"/>
</dbReference>
<dbReference type="EMBL" id="SOEB01000025">
    <property type="protein sequence ID" value="TDX23739.1"/>
    <property type="molecule type" value="Genomic_DNA"/>
</dbReference>
<dbReference type="CDD" id="cd13399">
    <property type="entry name" value="Slt35-like"/>
    <property type="match status" value="1"/>
</dbReference>
<keyword evidence="1" id="KW-0732">Signal</keyword>
<dbReference type="InterPro" id="IPR023346">
    <property type="entry name" value="Lysozyme-like_dom_sf"/>
</dbReference>
<dbReference type="Pfam" id="PF13406">
    <property type="entry name" value="SLT_2"/>
    <property type="match status" value="1"/>
</dbReference>
<dbReference type="PANTHER" id="PTHR30163:SF8">
    <property type="entry name" value="LYTIC MUREIN TRANSGLYCOSYLASE"/>
    <property type="match status" value="1"/>
</dbReference>